<dbReference type="GO" id="GO:0015035">
    <property type="term" value="F:protein-disulfide reductase activity"/>
    <property type="evidence" value="ECO:0007669"/>
    <property type="project" value="TreeGrafter"/>
</dbReference>
<organism evidence="7 8">
    <name type="scientific">Polyangium fumosum</name>
    <dbReference type="NCBI Taxonomy" id="889272"/>
    <lineage>
        <taxon>Bacteria</taxon>
        <taxon>Pseudomonadati</taxon>
        <taxon>Myxococcota</taxon>
        <taxon>Polyangia</taxon>
        <taxon>Polyangiales</taxon>
        <taxon>Polyangiaceae</taxon>
        <taxon>Polyangium</taxon>
    </lineage>
</organism>
<dbReference type="OrthoDB" id="9790390at2"/>
<name>A0A4U1JDS9_9BACT</name>
<dbReference type="Pfam" id="PF21352">
    <property type="entry name" value="Zn_ribbon_Thio2"/>
    <property type="match status" value="1"/>
</dbReference>
<keyword evidence="3" id="KW-0249">Electron transport</keyword>
<dbReference type="InterPro" id="IPR049299">
    <property type="entry name" value="Thio2_N"/>
</dbReference>
<evidence type="ECO:0000256" key="1">
    <source>
        <dbReference type="ARBA" id="ARBA00008987"/>
    </source>
</evidence>
<comment type="caution">
    <text evidence="7">The sequence shown here is derived from an EMBL/GenBank/DDBJ whole genome shotgun (WGS) entry which is preliminary data.</text>
</comment>
<reference evidence="7 8" key="1">
    <citation type="submission" date="2019-04" db="EMBL/GenBank/DDBJ databases">
        <authorList>
            <person name="Li Y."/>
            <person name="Wang J."/>
        </authorList>
    </citation>
    <scope>NUCLEOTIDE SEQUENCE [LARGE SCALE GENOMIC DNA]</scope>
    <source>
        <strain evidence="7 8">DSM 14668</strain>
    </source>
</reference>
<protein>
    <submittedName>
        <fullName evidence="7">Thiol reductase thioredoxin</fullName>
    </submittedName>
</protein>
<dbReference type="Gene3D" id="2.30.30.380">
    <property type="entry name" value="Zn-finger domain of Sec23/24"/>
    <property type="match status" value="1"/>
</dbReference>
<dbReference type="FunFam" id="3.40.30.10:FF:000001">
    <property type="entry name" value="Thioredoxin"/>
    <property type="match status" value="1"/>
</dbReference>
<evidence type="ECO:0000256" key="5">
    <source>
        <dbReference type="ARBA" id="ARBA00023284"/>
    </source>
</evidence>
<dbReference type="InterPro" id="IPR013766">
    <property type="entry name" value="Thioredoxin_domain"/>
</dbReference>
<dbReference type="EMBL" id="SSMQ01000013">
    <property type="protein sequence ID" value="TKD08658.1"/>
    <property type="molecule type" value="Genomic_DNA"/>
</dbReference>
<evidence type="ECO:0000259" key="6">
    <source>
        <dbReference type="PROSITE" id="PS51352"/>
    </source>
</evidence>
<sequence length="162" mass="17439">MRARPLDVEVPVIRTCPSCQTKNRIPPDHLSDTGRCGACKAPLPPLAEALEVDAREFGDIVRTAKVPVLVDFWAPWCGPCRMATPEVARAASQRAGKAIVLKVNTDEHPELASRFGVRGIPHFVVLRGGEVIVSQAGLVRAAQLVAWIDRAGGADPRRAHVA</sequence>
<dbReference type="PRINTS" id="PR00421">
    <property type="entry name" value="THIOREDOXIN"/>
</dbReference>
<keyword evidence="8" id="KW-1185">Reference proteome</keyword>
<keyword evidence="2" id="KW-0813">Transport</keyword>
<accession>A0A4U1JDS9</accession>
<keyword evidence="4" id="KW-1015">Disulfide bond</keyword>
<evidence type="ECO:0000313" key="8">
    <source>
        <dbReference type="Proteomes" id="UP000309215"/>
    </source>
</evidence>
<evidence type="ECO:0000256" key="4">
    <source>
        <dbReference type="ARBA" id="ARBA00023157"/>
    </source>
</evidence>
<dbReference type="PANTHER" id="PTHR45663">
    <property type="entry name" value="GEO12009P1"/>
    <property type="match status" value="1"/>
</dbReference>
<evidence type="ECO:0000256" key="3">
    <source>
        <dbReference type="ARBA" id="ARBA00022982"/>
    </source>
</evidence>
<gene>
    <name evidence="7" type="ORF">E8A74_15370</name>
</gene>
<feature type="domain" description="Thioredoxin" evidence="6">
    <location>
        <begin position="37"/>
        <end position="153"/>
    </location>
</feature>
<dbReference type="SUPFAM" id="SSF52833">
    <property type="entry name" value="Thioredoxin-like"/>
    <property type="match status" value="1"/>
</dbReference>
<dbReference type="PANTHER" id="PTHR45663:SF11">
    <property type="entry name" value="GEO12009P1"/>
    <property type="match status" value="1"/>
</dbReference>
<dbReference type="Proteomes" id="UP000309215">
    <property type="component" value="Unassembled WGS sequence"/>
</dbReference>
<dbReference type="GO" id="GO:0045454">
    <property type="term" value="P:cell redox homeostasis"/>
    <property type="evidence" value="ECO:0007669"/>
    <property type="project" value="TreeGrafter"/>
</dbReference>
<dbReference type="Gene3D" id="3.40.30.10">
    <property type="entry name" value="Glutaredoxin"/>
    <property type="match status" value="1"/>
</dbReference>
<dbReference type="Pfam" id="PF00085">
    <property type="entry name" value="Thioredoxin"/>
    <property type="match status" value="1"/>
</dbReference>
<proteinExistence type="inferred from homology"/>
<dbReference type="InterPro" id="IPR036249">
    <property type="entry name" value="Thioredoxin-like_sf"/>
</dbReference>
<keyword evidence="5" id="KW-0676">Redox-active center</keyword>
<dbReference type="AlphaFoldDB" id="A0A4U1JDS9"/>
<dbReference type="CDD" id="cd02947">
    <property type="entry name" value="TRX_family"/>
    <property type="match status" value="1"/>
</dbReference>
<comment type="similarity">
    <text evidence="1">Belongs to the thioredoxin family.</text>
</comment>
<dbReference type="PROSITE" id="PS51352">
    <property type="entry name" value="THIOREDOXIN_2"/>
    <property type="match status" value="1"/>
</dbReference>
<evidence type="ECO:0000313" key="7">
    <source>
        <dbReference type="EMBL" id="TKD08658.1"/>
    </source>
</evidence>
<dbReference type="GO" id="GO:0005829">
    <property type="term" value="C:cytosol"/>
    <property type="evidence" value="ECO:0007669"/>
    <property type="project" value="TreeGrafter"/>
</dbReference>
<evidence type="ECO:0000256" key="2">
    <source>
        <dbReference type="ARBA" id="ARBA00022448"/>
    </source>
</evidence>